<evidence type="ECO:0000313" key="1">
    <source>
        <dbReference type="EMBL" id="HIQ83737.1"/>
    </source>
</evidence>
<reference evidence="1" key="1">
    <citation type="submission" date="2020-10" db="EMBL/GenBank/DDBJ databases">
        <authorList>
            <person name="Gilroy R."/>
        </authorList>
    </citation>
    <scope>NUCLEOTIDE SEQUENCE</scope>
    <source>
        <strain evidence="1">ChiSjej6B24-2974</strain>
    </source>
</reference>
<proteinExistence type="predicted"/>
<dbReference type="EMBL" id="DVFZ01000106">
    <property type="protein sequence ID" value="HIQ83737.1"/>
    <property type="molecule type" value="Genomic_DNA"/>
</dbReference>
<evidence type="ECO:0000313" key="2">
    <source>
        <dbReference type="Proteomes" id="UP000824260"/>
    </source>
</evidence>
<accession>A0A9D1CX44</accession>
<organism evidence="1 2">
    <name type="scientific">Candidatus Pullichristensenella stercorigallinarum</name>
    <dbReference type="NCBI Taxonomy" id="2840909"/>
    <lineage>
        <taxon>Bacteria</taxon>
        <taxon>Bacillati</taxon>
        <taxon>Bacillota</taxon>
        <taxon>Clostridia</taxon>
        <taxon>Candidatus Pullichristensenella</taxon>
    </lineage>
</organism>
<name>A0A9D1CX44_9FIRM</name>
<sequence length="111" mass="12095">MDAKRIGHYSALEKALDARERAARLKGFAGFAIGLVFCADGEEGAPPRLVYRNGYACPEDPEFWLGGHYRTRAAALAGLRALERFAVVPEALETYEVSVDADGWVEGFESG</sequence>
<protein>
    <submittedName>
        <fullName evidence="1">Uncharacterized protein</fullName>
    </submittedName>
</protein>
<reference evidence="1" key="2">
    <citation type="journal article" date="2021" name="PeerJ">
        <title>Extensive microbial diversity within the chicken gut microbiome revealed by metagenomics and culture.</title>
        <authorList>
            <person name="Gilroy R."/>
            <person name="Ravi A."/>
            <person name="Getino M."/>
            <person name="Pursley I."/>
            <person name="Horton D.L."/>
            <person name="Alikhan N.F."/>
            <person name="Baker D."/>
            <person name="Gharbi K."/>
            <person name="Hall N."/>
            <person name="Watson M."/>
            <person name="Adriaenssens E.M."/>
            <person name="Foster-Nyarko E."/>
            <person name="Jarju S."/>
            <person name="Secka A."/>
            <person name="Antonio M."/>
            <person name="Oren A."/>
            <person name="Chaudhuri R.R."/>
            <person name="La Ragione R."/>
            <person name="Hildebrand F."/>
            <person name="Pallen M.J."/>
        </authorList>
    </citation>
    <scope>NUCLEOTIDE SEQUENCE</scope>
    <source>
        <strain evidence="1">ChiSjej6B24-2974</strain>
    </source>
</reference>
<dbReference type="AlphaFoldDB" id="A0A9D1CX44"/>
<comment type="caution">
    <text evidence="1">The sequence shown here is derived from an EMBL/GenBank/DDBJ whole genome shotgun (WGS) entry which is preliminary data.</text>
</comment>
<gene>
    <name evidence="1" type="ORF">IAA52_11620</name>
</gene>
<dbReference type="Proteomes" id="UP000824260">
    <property type="component" value="Unassembled WGS sequence"/>
</dbReference>